<dbReference type="PANTHER" id="PTHR45893">
    <property type="entry name" value="POLYCOMB GROUP RING FINGER PROTEIN"/>
    <property type="match status" value="1"/>
</dbReference>
<evidence type="ECO:0000256" key="3">
    <source>
        <dbReference type="ARBA" id="ARBA00022771"/>
    </source>
</evidence>
<proteinExistence type="predicted"/>
<name>A0A8J8NJX7_HALGN</name>
<keyword evidence="3 6" id="KW-0863">Zinc-finger</keyword>
<dbReference type="SUPFAM" id="SSF57850">
    <property type="entry name" value="RING/U-box"/>
    <property type="match status" value="1"/>
</dbReference>
<sequence length="147" mass="16713">MASPDAQLGQSGEAALIRRIKKRDLHQFLKCPLCTGFFRDAHTINECLDTFCKSCIYKYFYEDQNRERCPKCQATLGGRPLETIISDQTIQKIVDLLYPQFKQKDAEAIKAMYKAFATTNPLPKDGGLIDYGVEEADLGINQEQQQK</sequence>
<evidence type="ECO:0000256" key="5">
    <source>
        <dbReference type="ARBA" id="ARBA00023242"/>
    </source>
</evidence>
<keyword evidence="2" id="KW-0479">Metal-binding</keyword>
<dbReference type="PROSITE" id="PS50089">
    <property type="entry name" value="ZF_RING_2"/>
    <property type="match status" value="1"/>
</dbReference>
<comment type="caution">
    <text evidence="8">The sequence shown here is derived from an EMBL/GenBank/DDBJ whole genome shotgun (WGS) entry which is preliminary data.</text>
</comment>
<evidence type="ECO:0000313" key="9">
    <source>
        <dbReference type="Proteomes" id="UP000785679"/>
    </source>
</evidence>
<dbReference type="OrthoDB" id="1305878at2759"/>
<dbReference type="InterPro" id="IPR051507">
    <property type="entry name" value="PcG_RING_finger"/>
</dbReference>
<protein>
    <recommendedName>
        <fullName evidence="7">RING-type domain-containing protein</fullName>
    </recommendedName>
</protein>
<gene>
    <name evidence="8" type="ORF">FGO68_gene5937</name>
</gene>
<dbReference type="InterPro" id="IPR013083">
    <property type="entry name" value="Znf_RING/FYVE/PHD"/>
</dbReference>
<reference evidence="8" key="1">
    <citation type="submission" date="2019-06" db="EMBL/GenBank/DDBJ databases">
        <authorList>
            <person name="Zheng W."/>
        </authorList>
    </citation>
    <scope>NUCLEOTIDE SEQUENCE</scope>
    <source>
        <strain evidence="8">QDHG01</strain>
    </source>
</reference>
<dbReference type="Proteomes" id="UP000785679">
    <property type="component" value="Unassembled WGS sequence"/>
</dbReference>
<dbReference type="AlphaFoldDB" id="A0A8J8NJX7"/>
<evidence type="ECO:0000313" key="8">
    <source>
        <dbReference type="EMBL" id="TNV75610.1"/>
    </source>
</evidence>
<dbReference type="Pfam" id="PF13923">
    <property type="entry name" value="zf-C3HC4_2"/>
    <property type="match status" value="1"/>
</dbReference>
<dbReference type="GO" id="GO:0005634">
    <property type="term" value="C:nucleus"/>
    <property type="evidence" value="ECO:0007669"/>
    <property type="project" value="UniProtKB-SubCell"/>
</dbReference>
<comment type="subcellular location">
    <subcellularLocation>
        <location evidence="1">Nucleus</location>
    </subcellularLocation>
</comment>
<keyword evidence="5" id="KW-0539">Nucleus</keyword>
<dbReference type="GO" id="GO:0008270">
    <property type="term" value="F:zinc ion binding"/>
    <property type="evidence" value="ECO:0007669"/>
    <property type="project" value="UniProtKB-KW"/>
</dbReference>
<evidence type="ECO:0000256" key="1">
    <source>
        <dbReference type="ARBA" id="ARBA00004123"/>
    </source>
</evidence>
<dbReference type="FunFam" id="3.30.40.10:FF:000033">
    <property type="entry name" value="Polycomb group RING finger protein 3"/>
    <property type="match status" value="1"/>
</dbReference>
<dbReference type="InterPro" id="IPR001841">
    <property type="entry name" value="Znf_RING"/>
</dbReference>
<evidence type="ECO:0000256" key="2">
    <source>
        <dbReference type="ARBA" id="ARBA00022723"/>
    </source>
</evidence>
<keyword evidence="9" id="KW-1185">Reference proteome</keyword>
<dbReference type="Gene3D" id="3.30.40.10">
    <property type="entry name" value="Zinc/RING finger domain, C3HC4 (zinc finger)"/>
    <property type="match status" value="1"/>
</dbReference>
<evidence type="ECO:0000256" key="6">
    <source>
        <dbReference type="PROSITE-ProRule" id="PRU00175"/>
    </source>
</evidence>
<evidence type="ECO:0000259" key="7">
    <source>
        <dbReference type="PROSITE" id="PS50089"/>
    </source>
</evidence>
<evidence type="ECO:0000256" key="4">
    <source>
        <dbReference type="ARBA" id="ARBA00022833"/>
    </source>
</evidence>
<organism evidence="8 9">
    <name type="scientific">Halteria grandinella</name>
    <dbReference type="NCBI Taxonomy" id="5974"/>
    <lineage>
        <taxon>Eukaryota</taxon>
        <taxon>Sar</taxon>
        <taxon>Alveolata</taxon>
        <taxon>Ciliophora</taxon>
        <taxon>Intramacronucleata</taxon>
        <taxon>Spirotrichea</taxon>
        <taxon>Stichotrichia</taxon>
        <taxon>Sporadotrichida</taxon>
        <taxon>Halteriidae</taxon>
        <taxon>Halteria</taxon>
    </lineage>
</organism>
<dbReference type="EMBL" id="RRYP01015202">
    <property type="protein sequence ID" value="TNV75610.1"/>
    <property type="molecule type" value="Genomic_DNA"/>
</dbReference>
<accession>A0A8J8NJX7</accession>
<keyword evidence="4" id="KW-0862">Zinc</keyword>
<feature type="domain" description="RING-type" evidence="7">
    <location>
        <begin position="31"/>
        <end position="73"/>
    </location>
</feature>